<dbReference type="InterPro" id="IPR003156">
    <property type="entry name" value="DHHA1_dom"/>
</dbReference>
<keyword evidence="2" id="KW-0030">Aminoacyl-tRNA synthetase</keyword>
<proteinExistence type="predicted"/>
<comment type="caution">
    <text evidence="2">The sequence shown here is derived from an EMBL/GenBank/DDBJ whole genome shotgun (WGS) entry which is preliminary data.</text>
</comment>
<feature type="domain" description="DHHA1" evidence="1">
    <location>
        <begin position="2"/>
        <end position="80"/>
    </location>
</feature>
<evidence type="ECO:0000259" key="1">
    <source>
        <dbReference type="Pfam" id="PF02272"/>
    </source>
</evidence>
<dbReference type="GO" id="GO:0004812">
    <property type="term" value="F:aminoacyl-tRNA ligase activity"/>
    <property type="evidence" value="ECO:0007669"/>
    <property type="project" value="UniProtKB-KW"/>
</dbReference>
<dbReference type="Proteomes" id="UP000266188">
    <property type="component" value="Unassembled WGS sequence"/>
</dbReference>
<reference evidence="3" key="1">
    <citation type="submission" date="2017-02" db="EMBL/GenBank/DDBJ databases">
        <authorList>
            <person name="Tafer H."/>
            <person name="Lopandic K."/>
        </authorList>
    </citation>
    <scope>NUCLEOTIDE SEQUENCE [LARGE SCALE GENOMIC DNA]</scope>
    <source>
        <strain evidence="3">CBS 366.77</strain>
    </source>
</reference>
<dbReference type="EMBL" id="MVGC01002309">
    <property type="protein sequence ID" value="RJE16884.1"/>
    <property type="molecule type" value="Genomic_DNA"/>
</dbReference>
<sequence>MKDKSVYIIVADEKDPEGKVYHGCFVGQNGTKAGMKSPEWSSTVSKLVGGKAGGKEPVAIGTGTEQSKIDEALKAATDYLE</sequence>
<evidence type="ECO:0000313" key="3">
    <source>
        <dbReference type="Proteomes" id="UP000266188"/>
    </source>
</evidence>
<dbReference type="Gene3D" id="3.10.310.40">
    <property type="match status" value="1"/>
</dbReference>
<keyword evidence="2" id="KW-0436">Ligase</keyword>
<keyword evidence="3" id="KW-1185">Reference proteome</keyword>
<dbReference type="STRING" id="2070753.A0A3A2ZBW8"/>
<evidence type="ECO:0000313" key="2">
    <source>
        <dbReference type="EMBL" id="RJE16884.1"/>
    </source>
</evidence>
<feature type="non-terminal residue" evidence="2">
    <location>
        <position position="81"/>
    </location>
</feature>
<dbReference type="Pfam" id="PF02272">
    <property type="entry name" value="DHHA1"/>
    <property type="match status" value="1"/>
</dbReference>
<protein>
    <submittedName>
        <fullName evidence="2">Alanyl-tRNA synthetase</fullName>
    </submittedName>
</protein>
<dbReference type="GO" id="GO:0003676">
    <property type="term" value="F:nucleic acid binding"/>
    <property type="evidence" value="ECO:0007669"/>
    <property type="project" value="InterPro"/>
</dbReference>
<gene>
    <name evidence="2" type="ORF">PHISCL_10779</name>
</gene>
<dbReference type="AlphaFoldDB" id="A0A3A2ZBW8"/>
<organism evidence="2 3">
    <name type="scientific">Aspergillus sclerotialis</name>
    <dbReference type="NCBI Taxonomy" id="2070753"/>
    <lineage>
        <taxon>Eukaryota</taxon>
        <taxon>Fungi</taxon>
        <taxon>Dikarya</taxon>
        <taxon>Ascomycota</taxon>
        <taxon>Pezizomycotina</taxon>
        <taxon>Eurotiomycetes</taxon>
        <taxon>Eurotiomycetidae</taxon>
        <taxon>Eurotiales</taxon>
        <taxon>Aspergillaceae</taxon>
        <taxon>Aspergillus</taxon>
        <taxon>Aspergillus subgen. Polypaecilum</taxon>
    </lineage>
</organism>
<name>A0A3A2ZBW8_9EURO</name>
<dbReference type="OrthoDB" id="2423964at2759"/>
<accession>A0A3A2ZBW8</accession>